<geneLocation type="mitochondrion" evidence="22"/>
<evidence type="ECO:0000256" key="14">
    <source>
        <dbReference type="ARBA" id="ARBA00023065"/>
    </source>
</evidence>
<dbReference type="Pfam" id="PF02326">
    <property type="entry name" value="YMF19"/>
    <property type="match status" value="1"/>
</dbReference>
<dbReference type="EMBL" id="KC784954">
    <property type="protein sequence ID" value="AGN74244.1"/>
    <property type="molecule type" value="Genomic_DNA"/>
</dbReference>
<evidence type="ECO:0000256" key="17">
    <source>
        <dbReference type="ARBA" id="ARBA00023310"/>
    </source>
</evidence>
<evidence type="ECO:0000259" key="21">
    <source>
        <dbReference type="Pfam" id="PF02326"/>
    </source>
</evidence>
<comment type="catalytic activity">
    <reaction evidence="19">
        <text>ATP + H2O + 4 H(+)(in) = ADP + phosphate + 5 H(+)(out)</text>
        <dbReference type="Rhea" id="RHEA:57720"/>
        <dbReference type="ChEBI" id="CHEBI:15377"/>
        <dbReference type="ChEBI" id="CHEBI:15378"/>
        <dbReference type="ChEBI" id="CHEBI:30616"/>
        <dbReference type="ChEBI" id="CHEBI:43474"/>
        <dbReference type="ChEBI" id="CHEBI:456216"/>
        <dbReference type="EC" id="7.1.2.2"/>
    </reaction>
</comment>
<evidence type="ECO:0000256" key="15">
    <source>
        <dbReference type="ARBA" id="ARBA00023128"/>
    </source>
</evidence>
<comment type="subunit">
    <text evidence="4">F-type ATPases have 2 components, CF(1) - the catalytic core - and CF(0) - the membrane proton channel. CF(1) has five subunits: alpha(3), beta(3), gamma(1), delta(1), epsilon(1). CF(0) has three main subunits: a, b and c.</text>
</comment>
<keyword evidence="8 20" id="KW-0812">Transmembrane</keyword>
<dbReference type="GO" id="GO:1902600">
    <property type="term" value="P:proton transmembrane transport"/>
    <property type="evidence" value="ECO:0007669"/>
    <property type="project" value="UniProtKB-KW"/>
</dbReference>
<keyword evidence="16 20" id="KW-0472">Membrane</keyword>
<dbReference type="InterPro" id="IPR003319">
    <property type="entry name" value="YMF19-like_N"/>
</dbReference>
<evidence type="ECO:0000256" key="4">
    <source>
        <dbReference type="ARBA" id="ARBA00011648"/>
    </source>
</evidence>
<evidence type="ECO:0000256" key="18">
    <source>
        <dbReference type="ARBA" id="ARBA00030649"/>
    </source>
</evidence>
<keyword evidence="15 22" id="KW-0496">Mitochondrion</keyword>
<evidence type="ECO:0000256" key="7">
    <source>
        <dbReference type="ARBA" id="ARBA00022547"/>
    </source>
</evidence>
<dbReference type="GeneID" id="19907066"/>
<keyword evidence="10" id="KW-0375">Hydrogen ion transport</keyword>
<sequence length="177" mass="20109">MPQLDQFTYLTQFVWLCVFYMAFYVLLYNDGLPKISRILKLRKQLISHQNQNVGIEQLSDYSVEQDVVFKECSDTSISYLYSGVSGASKWCNEMVKSFNANQLKRMNKSYVCSLGEISVSQVIKKNALSIISPSTYHITSLASRQTTALNKIYVLRGQRNTLVNIKNGPGKKKNTNA</sequence>
<evidence type="ECO:0000313" key="22">
    <source>
        <dbReference type="EMBL" id="AGN74244.1"/>
    </source>
</evidence>
<proteinExistence type="inferred from homology"/>
<evidence type="ECO:0000313" key="23">
    <source>
        <dbReference type="EMBL" id="AHI16101.1"/>
    </source>
</evidence>
<reference evidence="23" key="2">
    <citation type="journal article" date="2014" name="Syst. Biol.">
        <title>Mitochondrial Phylogenomics of Early Land Plants: Mitigating the Effects of Saturation, Compositional Heterogeneity, and Codon-usage Bias.</title>
        <authorList>
            <person name="Liu Y."/>
            <person name="Cox C.J."/>
            <person name="Wang W."/>
            <person name="Goffinet B."/>
        </authorList>
    </citation>
    <scope>NUCLEOTIDE SEQUENCE</scope>
</reference>
<accession>A0A075BMZ2</accession>
<evidence type="ECO:0000256" key="13">
    <source>
        <dbReference type="ARBA" id="ARBA00022989"/>
    </source>
</evidence>
<dbReference type="RefSeq" id="YP_009047453.1">
    <property type="nucleotide sequence ID" value="NC_024518.1"/>
</dbReference>
<evidence type="ECO:0000256" key="6">
    <source>
        <dbReference type="ARBA" id="ARBA00022448"/>
    </source>
</evidence>
<evidence type="ECO:0000256" key="16">
    <source>
        <dbReference type="ARBA" id="ARBA00023136"/>
    </source>
</evidence>
<dbReference type="GO" id="GO:0006754">
    <property type="term" value="P:ATP biosynthetic process"/>
    <property type="evidence" value="ECO:0007669"/>
    <property type="project" value="UniProtKB-KW"/>
</dbReference>
<keyword evidence="17" id="KW-0066">ATP synthesis</keyword>
<evidence type="ECO:0000256" key="9">
    <source>
        <dbReference type="ARBA" id="ARBA00022741"/>
    </source>
</evidence>
<evidence type="ECO:0000256" key="2">
    <source>
        <dbReference type="ARBA" id="ARBA00004304"/>
    </source>
</evidence>
<evidence type="ECO:0000256" key="10">
    <source>
        <dbReference type="ARBA" id="ARBA00022781"/>
    </source>
</evidence>
<keyword evidence="9" id="KW-0547">Nucleotide-binding</keyword>
<keyword evidence="14" id="KW-0406">Ion transport</keyword>
<comment type="function">
    <text evidence="1">This is one of the chains of the nonenzymatic component (CF(0) subunit) of the mitochondrial ATPase complex.</text>
</comment>
<gene>
    <name evidence="22" type="primary">atp8</name>
    <name evidence="22" type="ORF">BuapM_p03</name>
</gene>
<keyword evidence="12" id="KW-1278">Translocase</keyword>
<comment type="subcellular location">
    <subcellularLocation>
        <location evidence="2">Mitochondrion membrane</location>
        <topology evidence="2">Single-pass membrane protein</topology>
    </subcellularLocation>
</comment>
<dbReference type="EMBL" id="KC663257">
    <property type="protein sequence ID" value="AHI16101.1"/>
    <property type="molecule type" value="Genomic_DNA"/>
</dbReference>
<dbReference type="PANTHER" id="PTHR36816:SF1">
    <property type="entry name" value="ATP SYNTHASE PROTEIN YMF19"/>
    <property type="match status" value="1"/>
</dbReference>
<organism evidence="22">
    <name type="scientific">Buxbaumia aphylla</name>
    <name type="common">Brown shield-moss</name>
    <dbReference type="NCBI Taxonomy" id="70128"/>
    <lineage>
        <taxon>Eukaryota</taxon>
        <taxon>Viridiplantae</taxon>
        <taxon>Streptophyta</taxon>
        <taxon>Embryophyta</taxon>
        <taxon>Bryophyta</taxon>
        <taxon>Bryophytina</taxon>
        <taxon>Bryopsida</taxon>
        <taxon>Buxbaumiidae</taxon>
        <taxon>Buxbaumiales</taxon>
        <taxon>Buxbaumiaceae</taxon>
        <taxon>Buxbaumia</taxon>
    </lineage>
</organism>
<dbReference type="EC" id="7.1.2.2" evidence="5"/>
<keyword evidence="13 20" id="KW-1133">Transmembrane helix</keyword>
<dbReference type="InterPro" id="IPR044975">
    <property type="entry name" value="YMF19-like"/>
</dbReference>
<evidence type="ECO:0000256" key="1">
    <source>
        <dbReference type="ARBA" id="ARBA00003096"/>
    </source>
</evidence>
<keyword evidence="7" id="KW-0138">CF(0)</keyword>
<evidence type="ECO:0000256" key="19">
    <source>
        <dbReference type="ARBA" id="ARBA00048383"/>
    </source>
</evidence>
<dbReference type="PANTHER" id="PTHR36816">
    <property type="entry name" value="ATP SYNTHASE PROTEIN YMF19"/>
    <property type="match status" value="1"/>
</dbReference>
<feature type="domain" description="ATP synthase YMF19-like N-terminal" evidence="21">
    <location>
        <begin position="2"/>
        <end position="82"/>
    </location>
</feature>
<feature type="transmembrane region" description="Helical" evidence="20">
    <location>
        <begin position="6"/>
        <end position="27"/>
    </location>
</feature>
<reference evidence="22" key="1">
    <citation type="journal article" date="2014" name="Mol. Biol. Evol.">
        <title>350 my of mitochondrial genome stasis in mosses, an early land plant lineage.</title>
        <authorList>
            <person name="Liu Y."/>
            <person name="Medina R."/>
            <person name="Goffinet B."/>
        </authorList>
    </citation>
    <scope>NUCLEOTIDE SEQUENCE</scope>
</reference>
<keyword evidence="11" id="KW-0067">ATP-binding</keyword>
<evidence type="ECO:0000256" key="20">
    <source>
        <dbReference type="SAM" id="Phobius"/>
    </source>
</evidence>
<dbReference type="AlphaFoldDB" id="A0A075BMZ2"/>
<evidence type="ECO:0000256" key="5">
    <source>
        <dbReference type="ARBA" id="ARBA00012473"/>
    </source>
</evidence>
<evidence type="ECO:0000256" key="12">
    <source>
        <dbReference type="ARBA" id="ARBA00022967"/>
    </source>
</evidence>
<dbReference type="GO" id="GO:0031966">
    <property type="term" value="C:mitochondrial membrane"/>
    <property type="evidence" value="ECO:0007669"/>
    <property type="project" value="UniProtKB-SubCell"/>
</dbReference>
<dbReference type="GO" id="GO:0005524">
    <property type="term" value="F:ATP binding"/>
    <property type="evidence" value="ECO:0007669"/>
    <property type="project" value="UniProtKB-KW"/>
</dbReference>
<protein>
    <recommendedName>
        <fullName evidence="5">H(+)-transporting two-sector ATPase</fullName>
        <ecNumber evidence="5">7.1.2.2</ecNumber>
    </recommendedName>
    <alternativeName>
        <fullName evidence="18">Mitochondrial protein YMF19</fullName>
    </alternativeName>
</protein>
<evidence type="ECO:0000256" key="11">
    <source>
        <dbReference type="ARBA" id="ARBA00022840"/>
    </source>
</evidence>
<keyword evidence="6" id="KW-0813">Transport</keyword>
<name>A0A075BMZ2_BUXAP</name>
<comment type="similarity">
    <text evidence="3">Belongs to the ATPase protein YMF19 family.</text>
</comment>
<evidence type="ECO:0000256" key="8">
    <source>
        <dbReference type="ARBA" id="ARBA00022692"/>
    </source>
</evidence>
<dbReference type="GO" id="GO:0045259">
    <property type="term" value="C:proton-transporting ATP synthase complex"/>
    <property type="evidence" value="ECO:0007669"/>
    <property type="project" value="UniProtKB-KW"/>
</dbReference>
<evidence type="ECO:0000256" key="3">
    <source>
        <dbReference type="ARBA" id="ARBA00010946"/>
    </source>
</evidence>